<organism evidence="2 3">
    <name type="scientific">Craterilacuibacter sinensis</name>
    <dbReference type="NCBI Taxonomy" id="2686017"/>
    <lineage>
        <taxon>Bacteria</taxon>
        <taxon>Pseudomonadati</taxon>
        <taxon>Pseudomonadota</taxon>
        <taxon>Betaproteobacteria</taxon>
        <taxon>Neisseriales</taxon>
        <taxon>Neisseriaceae</taxon>
        <taxon>Craterilacuibacter</taxon>
    </lineage>
</organism>
<dbReference type="PANTHER" id="PTHR37486:SF1">
    <property type="entry name" value="STRINGENT STARVATION PROTEIN B"/>
    <property type="match status" value="1"/>
</dbReference>
<comment type="caution">
    <text evidence="2">The sequence shown here is derived from an EMBL/GenBank/DDBJ whole genome shotgun (WGS) entry which is preliminary data.</text>
</comment>
<keyword evidence="2" id="KW-0378">Hydrolase</keyword>
<dbReference type="Gene3D" id="2.30.30.220">
    <property type="entry name" value="SspB-like"/>
    <property type="match status" value="1"/>
</dbReference>
<evidence type="ECO:0000313" key="2">
    <source>
        <dbReference type="EMBL" id="MXR37626.1"/>
    </source>
</evidence>
<keyword evidence="2" id="KW-0645">Protease</keyword>
<evidence type="ECO:0000256" key="1">
    <source>
        <dbReference type="SAM" id="MobiDB-lite"/>
    </source>
</evidence>
<dbReference type="RefSeq" id="WP_160797339.1">
    <property type="nucleotide sequence ID" value="NZ_WSSB01000010.1"/>
</dbReference>
<dbReference type="Proteomes" id="UP000467214">
    <property type="component" value="Unassembled WGS sequence"/>
</dbReference>
<dbReference type="InterPro" id="IPR007481">
    <property type="entry name" value="SspB"/>
</dbReference>
<accession>A0A845BTY6</accession>
<dbReference type="GO" id="GO:0006508">
    <property type="term" value="P:proteolysis"/>
    <property type="evidence" value="ECO:0007669"/>
    <property type="project" value="UniProtKB-KW"/>
</dbReference>
<proteinExistence type="predicted"/>
<feature type="region of interest" description="Disordered" evidence="1">
    <location>
        <begin position="100"/>
        <end position="143"/>
    </location>
</feature>
<dbReference type="PIRSF" id="PIRSF005276">
    <property type="entry name" value="SspB"/>
    <property type="match status" value="1"/>
</dbReference>
<dbReference type="InterPro" id="IPR036760">
    <property type="entry name" value="SspB-like_sf"/>
</dbReference>
<dbReference type="SUPFAM" id="SSF101738">
    <property type="entry name" value="SspB-like"/>
    <property type="match status" value="1"/>
</dbReference>
<keyword evidence="3" id="KW-1185">Reference proteome</keyword>
<dbReference type="PANTHER" id="PTHR37486">
    <property type="entry name" value="STRINGENT STARVATION PROTEIN B"/>
    <property type="match status" value="1"/>
</dbReference>
<dbReference type="Pfam" id="PF04386">
    <property type="entry name" value="SspB"/>
    <property type="match status" value="1"/>
</dbReference>
<dbReference type="AlphaFoldDB" id="A0A845BTY6"/>
<dbReference type="EMBL" id="WSSB01000010">
    <property type="protein sequence ID" value="MXR37626.1"/>
    <property type="molecule type" value="Genomic_DNA"/>
</dbReference>
<evidence type="ECO:0000313" key="3">
    <source>
        <dbReference type="Proteomes" id="UP000467214"/>
    </source>
</evidence>
<protein>
    <submittedName>
        <fullName evidence="2">ClpXP protease specificity-enhancing factor</fullName>
    </submittedName>
</protein>
<gene>
    <name evidence="2" type="ORF">GQF02_11650</name>
</gene>
<dbReference type="NCBIfam" id="NF008769">
    <property type="entry name" value="PRK11798.2-5"/>
    <property type="match status" value="1"/>
</dbReference>
<name>A0A845BTY6_9NEIS</name>
<reference evidence="2 3" key="1">
    <citation type="submission" date="2019-12" db="EMBL/GenBank/DDBJ databases">
        <title>Neisseriaceae gen. nov. sp. Genome sequencing and assembly.</title>
        <authorList>
            <person name="Liu Z."/>
            <person name="Li A."/>
        </authorList>
    </citation>
    <scope>NUCLEOTIDE SEQUENCE [LARGE SCALE GENOMIC DNA]</scope>
    <source>
        <strain evidence="2 3">B2N2-7</strain>
    </source>
</reference>
<sequence length="143" mass="15671">MSTSTKPYMVRAIYEWCNDNSYTPHIVVWVDEKTSVPLEFVKNNEIVLNISASACKGLRIDNDWISFTARFGGVARELWIPVGNVISIFARESGEGMGFEVEPAGGLHAVPDEAQTGLPDAAAEGPDDEPPRPTGRPNLRIVK</sequence>
<dbReference type="GO" id="GO:0008233">
    <property type="term" value="F:peptidase activity"/>
    <property type="evidence" value="ECO:0007669"/>
    <property type="project" value="UniProtKB-KW"/>
</dbReference>